<feature type="coiled-coil region" evidence="6">
    <location>
        <begin position="336"/>
        <end position="383"/>
    </location>
</feature>
<feature type="signal peptide" evidence="9">
    <location>
        <begin position="1"/>
        <end position="20"/>
    </location>
</feature>
<evidence type="ECO:0000256" key="3">
    <source>
        <dbReference type="ARBA" id="ARBA00022729"/>
    </source>
</evidence>
<dbReference type="Gene3D" id="1.20.5.340">
    <property type="match status" value="1"/>
</dbReference>
<evidence type="ECO:0000256" key="9">
    <source>
        <dbReference type="SAM" id="SignalP"/>
    </source>
</evidence>
<protein>
    <recommendedName>
        <fullName evidence="10">L-type lectin-like domain-containing protein</fullName>
    </recommendedName>
</protein>
<evidence type="ECO:0000259" key="10">
    <source>
        <dbReference type="PROSITE" id="PS51328"/>
    </source>
</evidence>
<evidence type="ECO:0000256" key="6">
    <source>
        <dbReference type="SAM" id="Coils"/>
    </source>
</evidence>
<feature type="domain" description="L-type lectin-like" evidence="10">
    <location>
        <begin position="26"/>
        <end position="235"/>
    </location>
</feature>
<dbReference type="RefSeq" id="XP_038805206.1">
    <property type="nucleotide sequence ID" value="XM_038958381.1"/>
</dbReference>
<evidence type="ECO:0000313" key="11">
    <source>
        <dbReference type="EMBL" id="KAF7916174.1"/>
    </source>
</evidence>
<feature type="compositionally biased region" description="Low complexity" evidence="7">
    <location>
        <begin position="244"/>
        <end position="283"/>
    </location>
</feature>
<dbReference type="InterPro" id="IPR013320">
    <property type="entry name" value="ConA-like_dom_sf"/>
</dbReference>
<dbReference type="Pfam" id="PF03388">
    <property type="entry name" value="Lectin_leg-like"/>
    <property type="match status" value="1"/>
</dbReference>
<dbReference type="EMBL" id="RCSX01000040">
    <property type="protein sequence ID" value="KAF7916174.1"/>
    <property type="molecule type" value="Genomic_DNA"/>
</dbReference>
<keyword evidence="4 8" id="KW-1133">Transmembrane helix</keyword>
<evidence type="ECO:0000313" key="12">
    <source>
        <dbReference type="Proteomes" id="UP000783213"/>
    </source>
</evidence>
<sequence length="456" mass="49962">MYFFKASLTSVAAFVAYTQATYLNNDLSFGHDGKISPNGRAIPNFHMIGQPNYPDILSNRIVLTPPAPGNQRGAVWTEKKLQHSQWAADIEFRATGPERAGGNLNIWYAKNEDIKVSSIYTVGKFDGLALVIDQYAGSGGYIRGFLNDGTTEYSSHHSVDSLAFGHCPYSYRNRGIPSKIHIRQTADNFKVEVDGALCFQSNKIKLPLGYVFGVTAASAENPDSFEIFKFVVTTDSHTPDDQIQNPGNQNQQQFQAANNPPQAANNPPQQQQNQHGQQQNQGGLTMDTPGETPASDYKSSDAQFADLHNRLQAMMKHITALNRDFSQYQANSISRLEALNGNLNTLSSTISRLESSLSKLDSVSGLERNLREVASDVKSTKKELHEALDAHVLSLKQRVAESHGSVLGTVGEGLKNHRSGIGYAGLAFVVVGSQVGLIVAYVLYKKRKNGGHKKYL</sequence>
<organism evidence="11 12">
    <name type="scientific">Botrytis deweyae</name>
    <dbReference type="NCBI Taxonomy" id="2478750"/>
    <lineage>
        <taxon>Eukaryota</taxon>
        <taxon>Fungi</taxon>
        <taxon>Dikarya</taxon>
        <taxon>Ascomycota</taxon>
        <taxon>Pezizomycotina</taxon>
        <taxon>Leotiomycetes</taxon>
        <taxon>Helotiales</taxon>
        <taxon>Sclerotiniaceae</taxon>
        <taxon>Botrytis</taxon>
    </lineage>
</organism>
<dbReference type="InterPro" id="IPR035661">
    <property type="entry name" value="EMP46/EMP47_N"/>
</dbReference>
<accession>A0ABQ7I7X1</accession>
<name>A0ABQ7I7X1_9HELO</name>
<comment type="caution">
    <text evidence="11">The sequence shown here is derived from an EMBL/GenBank/DDBJ whole genome shotgun (WGS) entry which is preliminary data.</text>
</comment>
<feature type="transmembrane region" description="Helical" evidence="8">
    <location>
        <begin position="421"/>
        <end position="444"/>
    </location>
</feature>
<dbReference type="InterPro" id="IPR051136">
    <property type="entry name" value="Intracellular_Lectin-GPT"/>
</dbReference>
<dbReference type="SUPFAM" id="SSF49899">
    <property type="entry name" value="Concanavalin A-like lectins/glucanases"/>
    <property type="match status" value="1"/>
</dbReference>
<evidence type="ECO:0000256" key="8">
    <source>
        <dbReference type="SAM" id="Phobius"/>
    </source>
</evidence>
<dbReference type="Gene3D" id="2.60.120.200">
    <property type="match status" value="1"/>
</dbReference>
<keyword evidence="2 8" id="KW-0812">Transmembrane</keyword>
<evidence type="ECO:0000256" key="4">
    <source>
        <dbReference type="ARBA" id="ARBA00022989"/>
    </source>
</evidence>
<dbReference type="PANTHER" id="PTHR12223">
    <property type="entry name" value="VESICULAR MANNOSE-BINDING LECTIN"/>
    <property type="match status" value="1"/>
</dbReference>
<reference evidence="11 12" key="1">
    <citation type="journal article" date="2020" name="Genome Biol. Evol.">
        <title>Comparative genomics of Sclerotiniaceae.</title>
        <authorList>
            <person name="Valero Jimenez C.A."/>
            <person name="Steentjes M."/>
            <person name="Scholten O.E."/>
            <person name="Van Kan J.A.L."/>
        </authorList>
    </citation>
    <scope>NUCLEOTIDE SEQUENCE [LARGE SCALE GENOMIC DNA]</scope>
    <source>
        <strain evidence="11 12">B1</strain>
    </source>
</reference>
<evidence type="ECO:0000256" key="5">
    <source>
        <dbReference type="ARBA" id="ARBA00023136"/>
    </source>
</evidence>
<evidence type="ECO:0000256" key="2">
    <source>
        <dbReference type="ARBA" id="ARBA00022692"/>
    </source>
</evidence>
<dbReference type="CDD" id="cd06903">
    <property type="entry name" value="lectin_EMP46_EMP47"/>
    <property type="match status" value="1"/>
</dbReference>
<keyword evidence="3 9" id="KW-0732">Signal</keyword>
<dbReference type="PANTHER" id="PTHR12223:SF28">
    <property type="entry name" value="LECTIN, MANNOSE BINDING 1 LIKE"/>
    <property type="match status" value="1"/>
</dbReference>
<evidence type="ECO:0000256" key="1">
    <source>
        <dbReference type="ARBA" id="ARBA00004479"/>
    </source>
</evidence>
<dbReference type="PROSITE" id="PS51328">
    <property type="entry name" value="L_LECTIN_LIKE"/>
    <property type="match status" value="1"/>
</dbReference>
<keyword evidence="5 8" id="KW-0472">Membrane</keyword>
<feature type="region of interest" description="Disordered" evidence="7">
    <location>
        <begin position="237"/>
        <end position="298"/>
    </location>
</feature>
<keyword evidence="12" id="KW-1185">Reference proteome</keyword>
<keyword evidence="6" id="KW-0175">Coiled coil</keyword>
<feature type="chain" id="PRO_5046969295" description="L-type lectin-like domain-containing protein" evidence="9">
    <location>
        <begin position="21"/>
        <end position="456"/>
    </location>
</feature>
<evidence type="ECO:0000256" key="7">
    <source>
        <dbReference type="SAM" id="MobiDB-lite"/>
    </source>
</evidence>
<proteinExistence type="predicted"/>
<dbReference type="Proteomes" id="UP000783213">
    <property type="component" value="Unassembled WGS sequence"/>
</dbReference>
<gene>
    <name evidence="11" type="ORF">EAE98_010759</name>
</gene>
<comment type="subcellular location">
    <subcellularLocation>
        <location evidence="1">Membrane</location>
        <topology evidence="1">Single-pass type I membrane protein</topology>
    </subcellularLocation>
</comment>
<dbReference type="InterPro" id="IPR005052">
    <property type="entry name" value="Lectin_leg"/>
</dbReference>
<dbReference type="GeneID" id="62237530"/>